<dbReference type="GO" id="GO:0043137">
    <property type="term" value="P:DNA replication, removal of RNA primer"/>
    <property type="evidence" value="ECO:0007669"/>
    <property type="project" value="TreeGrafter"/>
</dbReference>
<keyword evidence="6" id="KW-0255">Endonuclease</keyword>
<accession>E3NA31</accession>
<comment type="catalytic activity">
    <reaction evidence="1">
        <text>Endonucleolytic cleavage to 5'-phosphomonoester.</text>
        <dbReference type="EC" id="3.1.26.4"/>
    </reaction>
</comment>
<evidence type="ECO:0000259" key="9">
    <source>
        <dbReference type="PROSITE" id="PS50879"/>
    </source>
</evidence>
<keyword evidence="4" id="KW-0540">Nuclease</keyword>
<evidence type="ECO:0000256" key="8">
    <source>
        <dbReference type="SAM" id="MobiDB-lite"/>
    </source>
</evidence>
<dbReference type="Pfam" id="PF00075">
    <property type="entry name" value="RNase_H"/>
    <property type="match status" value="1"/>
</dbReference>
<evidence type="ECO:0000256" key="3">
    <source>
        <dbReference type="ARBA" id="ARBA00012180"/>
    </source>
</evidence>
<gene>
    <name evidence="10" type="ORF">CRE_19457</name>
</gene>
<dbReference type="PROSITE" id="PS50879">
    <property type="entry name" value="RNASE_H_1"/>
    <property type="match status" value="1"/>
</dbReference>
<dbReference type="GO" id="GO:0046872">
    <property type="term" value="F:metal ion binding"/>
    <property type="evidence" value="ECO:0007669"/>
    <property type="project" value="UniProtKB-KW"/>
</dbReference>
<dbReference type="Proteomes" id="UP000008281">
    <property type="component" value="Unassembled WGS sequence"/>
</dbReference>
<dbReference type="PANTHER" id="PTHR10642">
    <property type="entry name" value="RIBONUCLEASE H1"/>
    <property type="match status" value="1"/>
</dbReference>
<comment type="similarity">
    <text evidence="2">Belongs to the RNase H family.</text>
</comment>
<dbReference type="InterPro" id="IPR002156">
    <property type="entry name" value="RNaseH_domain"/>
</dbReference>
<dbReference type="eggNOG" id="KOG3752">
    <property type="taxonomic scope" value="Eukaryota"/>
</dbReference>
<keyword evidence="7" id="KW-0378">Hydrolase</keyword>
<evidence type="ECO:0000256" key="2">
    <source>
        <dbReference type="ARBA" id="ARBA00005300"/>
    </source>
</evidence>
<feature type="domain" description="RNase H type-1" evidence="9">
    <location>
        <begin position="3"/>
        <end position="160"/>
    </location>
</feature>
<dbReference type="GO" id="GO:0004523">
    <property type="term" value="F:RNA-DNA hybrid ribonuclease activity"/>
    <property type="evidence" value="ECO:0007669"/>
    <property type="project" value="UniProtKB-EC"/>
</dbReference>
<dbReference type="OrthoDB" id="90239at2759"/>
<dbReference type="PANTHER" id="PTHR10642:SF26">
    <property type="entry name" value="RIBONUCLEASE H1"/>
    <property type="match status" value="1"/>
</dbReference>
<dbReference type="GO" id="GO:0003676">
    <property type="term" value="F:nucleic acid binding"/>
    <property type="evidence" value="ECO:0007669"/>
    <property type="project" value="InterPro"/>
</dbReference>
<sequence>MSNSKHAVINIDGACINQGLSNAKAGYGVHWGENHQNNLSGRVVGDQDNNRGELTGANQALKQVNTTYYPIDFHLESVKPQAASQGYTHVTLRSDSTYVRDAIAGASGFQSASPANRDLMQSIHDLSKGGRMTVHYEHVSGHSGDAGNDAAHRLATEGAKK</sequence>
<dbReference type="STRING" id="31234.E3NA31"/>
<feature type="compositionally biased region" description="Basic and acidic residues" evidence="8">
    <location>
        <begin position="150"/>
        <end position="161"/>
    </location>
</feature>
<dbReference type="EC" id="3.1.26.4" evidence="3"/>
<protein>
    <recommendedName>
        <fullName evidence="3">ribonuclease H</fullName>
        <ecNumber evidence="3">3.1.26.4</ecNumber>
    </recommendedName>
</protein>
<evidence type="ECO:0000256" key="7">
    <source>
        <dbReference type="ARBA" id="ARBA00022801"/>
    </source>
</evidence>
<evidence type="ECO:0000313" key="10">
    <source>
        <dbReference type="EMBL" id="EFO90897.1"/>
    </source>
</evidence>
<name>E3NA31_CAERE</name>
<dbReference type="InterPro" id="IPR012337">
    <property type="entry name" value="RNaseH-like_sf"/>
</dbReference>
<dbReference type="SUPFAM" id="SSF53098">
    <property type="entry name" value="Ribonuclease H-like"/>
    <property type="match status" value="1"/>
</dbReference>
<dbReference type="OMA" id="NIDGACI"/>
<feature type="region of interest" description="Disordered" evidence="8">
    <location>
        <begin position="140"/>
        <end position="161"/>
    </location>
</feature>
<dbReference type="InterPro" id="IPR050092">
    <property type="entry name" value="RNase_H"/>
</dbReference>
<reference evidence="10" key="1">
    <citation type="submission" date="2007-07" db="EMBL/GenBank/DDBJ databases">
        <title>PCAP assembly of the Caenorhabditis remanei genome.</title>
        <authorList>
            <consortium name="The Caenorhabditis remanei Sequencing Consortium"/>
            <person name="Wilson R.K."/>
        </authorList>
    </citation>
    <scope>NUCLEOTIDE SEQUENCE [LARGE SCALE GENOMIC DNA]</scope>
    <source>
        <strain evidence="10">PB4641</strain>
    </source>
</reference>
<dbReference type="HOGENOM" id="CLU_030894_4_4_1"/>
<evidence type="ECO:0000256" key="5">
    <source>
        <dbReference type="ARBA" id="ARBA00022723"/>
    </source>
</evidence>
<dbReference type="InParanoid" id="E3NA31"/>
<dbReference type="Gene3D" id="3.30.420.10">
    <property type="entry name" value="Ribonuclease H-like superfamily/Ribonuclease H"/>
    <property type="match status" value="1"/>
</dbReference>
<evidence type="ECO:0000256" key="4">
    <source>
        <dbReference type="ARBA" id="ARBA00022722"/>
    </source>
</evidence>
<dbReference type="EMBL" id="DS268570">
    <property type="protein sequence ID" value="EFO90897.1"/>
    <property type="molecule type" value="Genomic_DNA"/>
</dbReference>
<evidence type="ECO:0000256" key="6">
    <source>
        <dbReference type="ARBA" id="ARBA00022759"/>
    </source>
</evidence>
<dbReference type="AlphaFoldDB" id="E3NA31"/>
<keyword evidence="5" id="KW-0479">Metal-binding</keyword>
<proteinExistence type="inferred from homology"/>
<dbReference type="InterPro" id="IPR036397">
    <property type="entry name" value="RNaseH_sf"/>
</dbReference>
<dbReference type="CDD" id="cd09280">
    <property type="entry name" value="RNase_HI_eukaryote_like"/>
    <property type="match status" value="1"/>
</dbReference>
<organism evidence="11">
    <name type="scientific">Caenorhabditis remanei</name>
    <name type="common">Caenorhabditis vulgaris</name>
    <dbReference type="NCBI Taxonomy" id="31234"/>
    <lineage>
        <taxon>Eukaryota</taxon>
        <taxon>Metazoa</taxon>
        <taxon>Ecdysozoa</taxon>
        <taxon>Nematoda</taxon>
        <taxon>Chromadorea</taxon>
        <taxon>Rhabditida</taxon>
        <taxon>Rhabditina</taxon>
        <taxon>Rhabditomorpha</taxon>
        <taxon>Rhabditoidea</taxon>
        <taxon>Rhabditidae</taxon>
        <taxon>Peloderinae</taxon>
        <taxon>Caenorhabditis</taxon>
    </lineage>
</organism>
<evidence type="ECO:0000313" key="11">
    <source>
        <dbReference type="Proteomes" id="UP000008281"/>
    </source>
</evidence>
<keyword evidence="11" id="KW-1185">Reference proteome</keyword>
<evidence type="ECO:0000256" key="1">
    <source>
        <dbReference type="ARBA" id="ARBA00000077"/>
    </source>
</evidence>